<evidence type="ECO:0000259" key="1">
    <source>
        <dbReference type="Pfam" id="PF13539"/>
    </source>
</evidence>
<dbReference type="AlphaFoldDB" id="A0A1H8IQV8"/>
<dbReference type="PANTHER" id="PTHR34385">
    <property type="entry name" value="D-ALANYL-D-ALANINE CARBOXYPEPTIDASE"/>
    <property type="match status" value="1"/>
</dbReference>
<dbReference type="InterPro" id="IPR052179">
    <property type="entry name" value="DD-CPase-like"/>
</dbReference>
<keyword evidence="3" id="KW-1185">Reference proteome</keyword>
<gene>
    <name evidence="2" type="ORF">SAMN04488134_101698</name>
</gene>
<dbReference type="InterPro" id="IPR039561">
    <property type="entry name" value="Peptidase_M15C"/>
</dbReference>
<dbReference type="InterPro" id="IPR009045">
    <property type="entry name" value="Zn_M74/Hedgehog-like"/>
</dbReference>
<evidence type="ECO:0000313" key="2">
    <source>
        <dbReference type="EMBL" id="SEN71043.1"/>
    </source>
</evidence>
<dbReference type="SUPFAM" id="SSF55166">
    <property type="entry name" value="Hedgehog/DD-peptidase"/>
    <property type="match status" value="1"/>
</dbReference>
<dbReference type="Proteomes" id="UP000199300">
    <property type="component" value="Unassembled WGS sequence"/>
</dbReference>
<reference evidence="2 3" key="1">
    <citation type="submission" date="2016-10" db="EMBL/GenBank/DDBJ databases">
        <authorList>
            <person name="de Groot N.N."/>
        </authorList>
    </citation>
    <scope>NUCLEOTIDE SEQUENCE [LARGE SCALE GENOMIC DNA]</scope>
    <source>
        <strain evidence="2 3">CGMCC 1.10434</strain>
    </source>
</reference>
<dbReference type="Pfam" id="PF13539">
    <property type="entry name" value="Peptidase_M15_4"/>
    <property type="match status" value="1"/>
</dbReference>
<organism evidence="2 3">
    <name type="scientific">Amphibacillus marinus</name>
    <dbReference type="NCBI Taxonomy" id="872970"/>
    <lineage>
        <taxon>Bacteria</taxon>
        <taxon>Bacillati</taxon>
        <taxon>Bacillota</taxon>
        <taxon>Bacilli</taxon>
        <taxon>Bacillales</taxon>
        <taxon>Bacillaceae</taxon>
        <taxon>Amphibacillus</taxon>
    </lineage>
</organism>
<proteinExistence type="predicted"/>
<dbReference type="STRING" id="872970.SAMN04488134_101698"/>
<dbReference type="Gene3D" id="3.30.1380.10">
    <property type="match status" value="1"/>
</dbReference>
<dbReference type="RefSeq" id="WP_091495045.1">
    <property type="nucleotide sequence ID" value="NZ_FODJ01000001.1"/>
</dbReference>
<dbReference type="CDD" id="cd14845">
    <property type="entry name" value="L-Ala-D-Glu_peptidase_like"/>
    <property type="match status" value="1"/>
</dbReference>
<dbReference type="OrthoDB" id="9799970at2"/>
<dbReference type="EMBL" id="FODJ01000001">
    <property type="protein sequence ID" value="SEN71043.1"/>
    <property type="molecule type" value="Genomic_DNA"/>
</dbReference>
<accession>A0A1H8IQV8</accession>
<protein>
    <submittedName>
        <fullName evidence="2">Peptidoglycan L-alanyl-D-glutamate endopeptidase CwlK</fullName>
    </submittedName>
</protein>
<feature type="domain" description="Peptidase M15C" evidence="1">
    <location>
        <begin position="89"/>
        <end position="159"/>
    </location>
</feature>
<evidence type="ECO:0000313" key="3">
    <source>
        <dbReference type="Proteomes" id="UP000199300"/>
    </source>
</evidence>
<dbReference type="PANTHER" id="PTHR34385:SF1">
    <property type="entry name" value="PEPTIDOGLYCAN L-ALANYL-D-GLUTAMATE ENDOPEPTIDASE CWLK"/>
    <property type="match status" value="1"/>
</dbReference>
<name>A0A1H8IQV8_9BACI</name>
<sequence length="186" mass="21066">MTVKKILLVGFTILIAVVAIRSVQFYQLISSRNQPSELHPIIVEHMETLITQAKQVGIDVVITDGFRSFEEQEQLYEQGRSNEGSIVTNAQAGQSYHNYGLAIDFALQNQAGDIIWDMAYDGNQNGESDWLEVVELAKALGFDWGGDWRHFPDYPHLQMDFGLTILQLQHGYRPGDSLLAFIFFLN</sequence>
<dbReference type="GO" id="GO:0008233">
    <property type="term" value="F:peptidase activity"/>
    <property type="evidence" value="ECO:0007669"/>
    <property type="project" value="InterPro"/>
</dbReference>